<dbReference type="Gene3D" id="3.40.30.10">
    <property type="entry name" value="Glutaredoxin"/>
    <property type="match status" value="1"/>
</dbReference>
<dbReference type="PANTHER" id="PTHR42673:SF4">
    <property type="entry name" value="MALEYLACETOACETATE ISOMERASE"/>
    <property type="match status" value="1"/>
</dbReference>
<accession>A0A423PMN2</accession>
<comment type="caution">
    <text evidence="2">The sequence shown here is derived from an EMBL/GenBank/DDBJ whole genome shotgun (WGS) entry which is preliminary data.</text>
</comment>
<sequence>MELLGSAGSPYVRRIRLLLGERDYRFTEMNIYKQDRDKLKAHNPVLKIPTLLDDGHTLFESRVIYRYLADKYDLKPLLWHDENAISVIDGANDAVVVLRLSQVSGLETDNSETMYFRLQHERIAECLDWLDTEAATGLFDEWHFPAMCLVSLVEWVDARGLVDVSGYTKLAEVCARHADQPMVRQTDPHDTTPPPM</sequence>
<proteinExistence type="predicted"/>
<dbReference type="Pfam" id="PF13417">
    <property type="entry name" value="GST_N_3"/>
    <property type="match status" value="1"/>
</dbReference>
<evidence type="ECO:0000313" key="3">
    <source>
        <dbReference type="Proteomes" id="UP000285310"/>
    </source>
</evidence>
<dbReference type="PANTHER" id="PTHR42673">
    <property type="entry name" value="MALEYLACETOACETATE ISOMERASE"/>
    <property type="match status" value="1"/>
</dbReference>
<dbReference type="CDD" id="cd00570">
    <property type="entry name" value="GST_N_family"/>
    <property type="match status" value="1"/>
</dbReference>
<dbReference type="InParanoid" id="A0A423PMN2"/>
<protein>
    <submittedName>
        <fullName evidence="2">Glutathione S-transferase</fullName>
    </submittedName>
</protein>
<keyword evidence="3" id="KW-1185">Reference proteome</keyword>
<name>A0A423PMN2_9GAMM</name>
<dbReference type="RefSeq" id="WP_123658556.1">
    <property type="nucleotide sequence ID" value="NZ_AYKG01000032.1"/>
</dbReference>
<dbReference type="EMBL" id="AYKG01000032">
    <property type="protein sequence ID" value="ROO26866.1"/>
    <property type="molecule type" value="Genomic_DNA"/>
</dbReference>
<evidence type="ECO:0000313" key="2">
    <source>
        <dbReference type="EMBL" id="ROO26866.1"/>
    </source>
</evidence>
<dbReference type="Gene3D" id="1.20.1050.10">
    <property type="match status" value="1"/>
</dbReference>
<reference evidence="2 3" key="1">
    <citation type="submission" date="2013-10" db="EMBL/GenBank/DDBJ databases">
        <title>Salinisphaera japonica YTM-1 Genome Sequencing.</title>
        <authorList>
            <person name="Lai Q."/>
            <person name="Li C."/>
            <person name="Shao Z."/>
        </authorList>
    </citation>
    <scope>NUCLEOTIDE SEQUENCE [LARGE SCALE GENOMIC DNA]</scope>
    <source>
        <strain evidence="2 3">YTM-1</strain>
    </source>
</reference>
<gene>
    <name evidence="2" type="ORF">SAJA_10340</name>
</gene>
<dbReference type="Proteomes" id="UP000285310">
    <property type="component" value="Unassembled WGS sequence"/>
</dbReference>
<feature type="domain" description="GST N-terminal" evidence="1">
    <location>
        <begin position="1"/>
        <end position="76"/>
    </location>
</feature>
<dbReference type="GO" id="GO:0004364">
    <property type="term" value="F:glutathione transferase activity"/>
    <property type="evidence" value="ECO:0007669"/>
    <property type="project" value="TreeGrafter"/>
</dbReference>
<dbReference type="InterPro" id="IPR004045">
    <property type="entry name" value="Glutathione_S-Trfase_N"/>
</dbReference>
<dbReference type="InterPro" id="IPR036249">
    <property type="entry name" value="Thioredoxin-like_sf"/>
</dbReference>
<evidence type="ECO:0000259" key="1">
    <source>
        <dbReference type="PROSITE" id="PS50404"/>
    </source>
</evidence>
<dbReference type="PROSITE" id="PS50404">
    <property type="entry name" value="GST_NTER"/>
    <property type="match status" value="1"/>
</dbReference>
<dbReference type="SUPFAM" id="SSF52833">
    <property type="entry name" value="Thioredoxin-like"/>
    <property type="match status" value="1"/>
</dbReference>
<dbReference type="GO" id="GO:0006559">
    <property type="term" value="P:L-phenylalanine catabolic process"/>
    <property type="evidence" value="ECO:0007669"/>
    <property type="project" value="TreeGrafter"/>
</dbReference>
<dbReference type="GO" id="GO:0006749">
    <property type="term" value="P:glutathione metabolic process"/>
    <property type="evidence" value="ECO:0007669"/>
    <property type="project" value="TreeGrafter"/>
</dbReference>
<dbReference type="AlphaFoldDB" id="A0A423PMN2"/>
<organism evidence="2 3">
    <name type="scientific">Salinisphaera japonica YTM-1</name>
    <dbReference type="NCBI Taxonomy" id="1209778"/>
    <lineage>
        <taxon>Bacteria</taxon>
        <taxon>Pseudomonadati</taxon>
        <taxon>Pseudomonadota</taxon>
        <taxon>Gammaproteobacteria</taxon>
        <taxon>Salinisphaerales</taxon>
        <taxon>Salinisphaeraceae</taxon>
        <taxon>Salinisphaera</taxon>
    </lineage>
</organism>
<dbReference type="GO" id="GO:0016034">
    <property type="term" value="F:maleylacetoacetate isomerase activity"/>
    <property type="evidence" value="ECO:0007669"/>
    <property type="project" value="TreeGrafter"/>
</dbReference>
<keyword evidence="2" id="KW-0808">Transferase</keyword>
<dbReference type="OrthoDB" id="8634103at2"/>